<evidence type="ECO:0000313" key="2">
    <source>
        <dbReference type="Proteomes" id="UP001528823"/>
    </source>
</evidence>
<dbReference type="Proteomes" id="UP001528823">
    <property type="component" value="Unassembled WGS sequence"/>
</dbReference>
<evidence type="ECO:0000313" key="1">
    <source>
        <dbReference type="EMBL" id="MDE1465460.1"/>
    </source>
</evidence>
<keyword evidence="2" id="KW-1185">Reference proteome</keyword>
<proteinExistence type="predicted"/>
<dbReference type="EMBL" id="JAPMOU010000064">
    <property type="protein sequence ID" value="MDE1465460.1"/>
    <property type="molecule type" value="Genomic_DNA"/>
</dbReference>
<sequence>MSRLVMVSRSTLLKMVYPTREAAKASTKAKLSGVNDTEASLSISVIGNPEFIAERPVIKAWC</sequence>
<dbReference type="RefSeq" id="WP_274691767.1">
    <property type="nucleotide sequence ID" value="NZ_JAPMOU010000064.1"/>
</dbReference>
<protein>
    <submittedName>
        <fullName evidence="1">Uncharacterized protein</fullName>
    </submittedName>
</protein>
<organism evidence="1 2">
    <name type="scientific">Spartinivicinus poritis</name>
    <dbReference type="NCBI Taxonomy" id="2994640"/>
    <lineage>
        <taxon>Bacteria</taxon>
        <taxon>Pseudomonadati</taxon>
        <taxon>Pseudomonadota</taxon>
        <taxon>Gammaproteobacteria</taxon>
        <taxon>Oceanospirillales</taxon>
        <taxon>Zooshikellaceae</taxon>
        <taxon>Spartinivicinus</taxon>
    </lineage>
</organism>
<accession>A0ABT5UGE2</accession>
<name>A0ABT5UGE2_9GAMM</name>
<gene>
    <name evidence="1" type="ORF">ORQ98_26205</name>
</gene>
<reference evidence="1 2" key="1">
    <citation type="submission" date="2022-11" db="EMBL/GenBank/DDBJ databases">
        <title>Spartinivicinus poritis sp. nov., isolated from scleractinian coral Porites lutea.</title>
        <authorList>
            <person name="Zhang G."/>
            <person name="Cai L."/>
            <person name="Wei Q."/>
        </authorList>
    </citation>
    <scope>NUCLEOTIDE SEQUENCE [LARGE SCALE GENOMIC DNA]</scope>
    <source>
        <strain evidence="1 2">A2-2</strain>
    </source>
</reference>
<comment type="caution">
    <text evidence="1">The sequence shown here is derived from an EMBL/GenBank/DDBJ whole genome shotgun (WGS) entry which is preliminary data.</text>
</comment>